<gene>
    <name evidence="2" type="ORF">B7R54_12920</name>
</gene>
<accession>A0A3E0VK43</accession>
<evidence type="ECO:0000313" key="2">
    <source>
        <dbReference type="EMBL" id="RFA10005.1"/>
    </source>
</evidence>
<feature type="transmembrane region" description="Helical" evidence="1">
    <location>
        <begin position="51"/>
        <end position="71"/>
    </location>
</feature>
<feature type="transmembrane region" description="Helical" evidence="1">
    <location>
        <begin position="122"/>
        <end position="140"/>
    </location>
</feature>
<feature type="transmembrane region" description="Helical" evidence="1">
    <location>
        <begin position="147"/>
        <end position="165"/>
    </location>
</feature>
<dbReference type="NCBIfam" id="NF038065">
    <property type="entry name" value="Pr6Pr"/>
    <property type="match status" value="1"/>
</dbReference>
<keyword evidence="1" id="KW-1133">Transmembrane helix</keyword>
<name>A0A3E0VK43_9MICO</name>
<dbReference type="AlphaFoldDB" id="A0A3E0VK43"/>
<feature type="transmembrane region" description="Helical" evidence="1">
    <location>
        <begin position="83"/>
        <end position="110"/>
    </location>
</feature>
<feature type="transmembrane region" description="Helical" evidence="1">
    <location>
        <begin position="185"/>
        <end position="210"/>
    </location>
</feature>
<sequence>MDFTPLERVGSPVKVVFLVLRIAALATTVLALVSRADCVFASGGCRASNLLSYFTIESNIAFVLLLVLLLARGLRRPEREWLTALRALVTAYLVVSGVTFVALIVNAGLADYVFLVPTSEKVLHFVVPSYAILDFVFAPGRHRLHWNTVWVSLGFPLVYGIYTLVRGPAVGWYPYIFLDPQWAGSYAAVGVYAAVLAAVILAVSAALIAASRLPRLPRLPVSRRAPPATQ</sequence>
<dbReference type="EMBL" id="NBWZ01000001">
    <property type="protein sequence ID" value="RFA10005.1"/>
    <property type="molecule type" value="Genomic_DNA"/>
</dbReference>
<keyword evidence="1" id="KW-0812">Transmembrane</keyword>
<proteinExistence type="predicted"/>
<comment type="caution">
    <text evidence="2">The sequence shown here is derived from an EMBL/GenBank/DDBJ whole genome shotgun (WGS) entry which is preliminary data.</text>
</comment>
<reference evidence="2 3" key="1">
    <citation type="submission" date="2017-04" db="EMBL/GenBank/DDBJ databases">
        <title>Comparative genome analysis of Subtercola boreus.</title>
        <authorList>
            <person name="Cho Y.-J."/>
            <person name="Cho A."/>
            <person name="Kim O.-S."/>
            <person name="Lee J.-I."/>
        </authorList>
    </citation>
    <scope>NUCLEOTIDE SEQUENCE [LARGE SCALE GENOMIC DNA]</scope>
    <source>
        <strain evidence="2 3">K300</strain>
    </source>
</reference>
<dbReference type="Proteomes" id="UP000256486">
    <property type="component" value="Unassembled WGS sequence"/>
</dbReference>
<keyword evidence="3" id="KW-1185">Reference proteome</keyword>
<dbReference type="InterPro" id="IPR049713">
    <property type="entry name" value="Pr6Pr-like"/>
</dbReference>
<organism evidence="2 3">
    <name type="scientific">Subtercola boreus</name>
    <dbReference type="NCBI Taxonomy" id="120213"/>
    <lineage>
        <taxon>Bacteria</taxon>
        <taxon>Bacillati</taxon>
        <taxon>Actinomycetota</taxon>
        <taxon>Actinomycetes</taxon>
        <taxon>Micrococcales</taxon>
        <taxon>Microbacteriaceae</taxon>
        <taxon>Subtercola</taxon>
    </lineage>
</organism>
<protein>
    <recommendedName>
        <fullName evidence="4">FAR-17a/AIG1-like protein</fullName>
    </recommendedName>
</protein>
<evidence type="ECO:0008006" key="4">
    <source>
        <dbReference type="Google" id="ProtNLM"/>
    </source>
</evidence>
<evidence type="ECO:0000256" key="1">
    <source>
        <dbReference type="SAM" id="Phobius"/>
    </source>
</evidence>
<evidence type="ECO:0000313" key="3">
    <source>
        <dbReference type="Proteomes" id="UP000256486"/>
    </source>
</evidence>
<keyword evidence="1" id="KW-0472">Membrane</keyword>